<comment type="caution">
    <text evidence="2">The sequence shown here is derived from an EMBL/GenBank/DDBJ whole genome shotgun (WGS) entry which is preliminary data.</text>
</comment>
<gene>
    <name evidence="2" type="ORF">WR25_13052</name>
</gene>
<feature type="region of interest" description="Disordered" evidence="1">
    <location>
        <begin position="1"/>
        <end position="23"/>
    </location>
</feature>
<name>A0A2A2JUA9_9BILA</name>
<sequence>MIRDQKKPAGHRENRLKKTGKAREGWRMAAEAANKAVQELKLNVSNFYQDEESRGLIMAEEAAAAFSCTDDDIDYFNNNEKIYEDEDDLIPNDEIVGVINWLHYPVGDMAFRRFNRTHSAMPATVEPHL</sequence>
<protein>
    <submittedName>
        <fullName evidence="2">Uncharacterized protein</fullName>
    </submittedName>
</protein>
<dbReference type="OrthoDB" id="5813585at2759"/>
<evidence type="ECO:0000256" key="1">
    <source>
        <dbReference type="SAM" id="MobiDB-lite"/>
    </source>
</evidence>
<proteinExistence type="predicted"/>
<dbReference type="AlphaFoldDB" id="A0A2A2JUA9"/>
<feature type="compositionally biased region" description="Basic and acidic residues" evidence="1">
    <location>
        <begin position="1"/>
        <end position="13"/>
    </location>
</feature>
<evidence type="ECO:0000313" key="2">
    <source>
        <dbReference type="EMBL" id="PAV65336.1"/>
    </source>
</evidence>
<reference evidence="2 3" key="1">
    <citation type="journal article" date="2017" name="Curr. Biol.">
        <title>Genome architecture and evolution of a unichromosomal asexual nematode.</title>
        <authorList>
            <person name="Fradin H."/>
            <person name="Zegar C."/>
            <person name="Gutwein M."/>
            <person name="Lucas J."/>
            <person name="Kovtun M."/>
            <person name="Corcoran D."/>
            <person name="Baugh L.R."/>
            <person name="Kiontke K."/>
            <person name="Gunsalus K."/>
            <person name="Fitch D.H."/>
            <person name="Piano F."/>
        </authorList>
    </citation>
    <scope>NUCLEOTIDE SEQUENCE [LARGE SCALE GENOMIC DNA]</scope>
    <source>
        <strain evidence="2">PF1309</strain>
    </source>
</reference>
<evidence type="ECO:0000313" key="3">
    <source>
        <dbReference type="Proteomes" id="UP000218231"/>
    </source>
</evidence>
<dbReference type="EMBL" id="LIAE01010213">
    <property type="protein sequence ID" value="PAV65336.1"/>
    <property type="molecule type" value="Genomic_DNA"/>
</dbReference>
<keyword evidence="3" id="KW-1185">Reference proteome</keyword>
<accession>A0A2A2JUA9</accession>
<organism evidence="2 3">
    <name type="scientific">Diploscapter pachys</name>
    <dbReference type="NCBI Taxonomy" id="2018661"/>
    <lineage>
        <taxon>Eukaryota</taxon>
        <taxon>Metazoa</taxon>
        <taxon>Ecdysozoa</taxon>
        <taxon>Nematoda</taxon>
        <taxon>Chromadorea</taxon>
        <taxon>Rhabditida</taxon>
        <taxon>Rhabditina</taxon>
        <taxon>Rhabditomorpha</taxon>
        <taxon>Rhabditoidea</taxon>
        <taxon>Rhabditidae</taxon>
        <taxon>Diploscapter</taxon>
    </lineage>
</organism>
<dbReference type="Proteomes" id="UP000218231">
    <property type="component" value="Unassembled WGS sequence"/>
</dbReference>